<evidence type="ECO:0000313" key="2">
    <source>
        <dbReference type="Proteomes" id="UP000594454"/>
    </source>
</evidence>
<dbReference type="InParanoid" id="A0A7R8UN92"/>
<dbReference type="InterPro" id="IPR027417">
    <property type="entry name" value="P-loop_NTPase"/>
</dbReference>
<dbReference type="OrthoDB" id="10041966at2759"/>
<dbReference type="FunCoup" id="A0A7R8UN92">
    <property type="interactions" value="122"/>
</dbReference>
<evidence type="ECO:0000313" key="1">
    <source>
        <dbReference type="EMBL" id="CAD7083622.1"/>
    </source>
</evidence>
<dbReference type="PANTHER" id="PTHR10285">
    <property type="entry name" value="URIDINE KINASE"/>
    <property type="match status" value="1"/>
</dbReference>
<gene>
    <name evidence="1" type="ORF">HERILL_LOCUS6570</name>
</gene>
<sequence>MVQWLVIGISGVTCGGKTSLATGLHSFFTTNQNKHILNTNLVVGDTFVLNQDNYFLPEDDMRHKLIPKLNHINWEVMTALDMEKMLSDIRDILKPGFILYDKNRILPTTFQEQHQQQINILILEGFLIFNHPQLLQLCQVKFHLHLPYEKCFQRRQNREYNPPDVTGYFEMCVWPMYERHFREIRDCEEIIMLNGELSRERLLNFALRCIGRFL</sequence>
<accession>A0A7R8UN92</accession>
<reference evidence="1 2" key="1">
    <citation type="submission" date="2020-11" db="EMBL/GenBank/DDBJ databases">
        <authorList>
            <person name="Wallbank WR R."/>
            <person name="Pardo Diaz C."/>
            <person name="Kozak K."/>
            <person name="Martin S."/>
            <person name="Jiggins C."/>
            <person name="Moest M."/>
            <person name="Warren A I."/>
            <person name="Generalovic N T."/>
            <person name="Byers J.R.P. K."/>
            <person name="Montejo-Kovacevich G."/>
            <person name="Yen C E."/>
        </authorList>
    </citation>
    <scope>NUCLEOTIDE SEQUENCE [LARGE SCALE GENOMIC DNA]</scope>
</reference>
<name>A0A7R8UN92_HERIL</name>
<proteinExistence type="predicted"/>
<dbReference type="Proteomes" id="UP000594454">
    <property type="component" value="Chromosome 2"/>
</dbReference>
<dbReference type="SUPFAM" id="SSF52540">
    <property type="entry name" value="P-loop containing nucleoside triphosphate hydrolases"/>
    <property type="match status" value="1"/>
</dbReference>
<keyword evidence="2" id="KW-1185">Reference proteome</keyword>
<evidence type="ECO:0008006" key="3">
    <source>
        <dbReference type="Google" id="ProtNLM"/>
    </source>
</evidence>
<dbReference type="CDD" id="cd02024">
    <property type="entry name" value="NRK1"/>
    <property type="match status" value="1"/>
</dbReference>
<dbReference type="EMBL" id="LR899010">
    <property type="protein sequence ID" value="CAD7083622.1"/>
    <property type="molecule type" value="Genomic_DNA"/>
</dbReference>
<organism evidence="1 2">
    <name type="scientific">Hermetia illucens</name>
    <name type="common">Black soldier fly</name>
    <dbReference type="NCBI Taxonomy" id="343691"/>
    <lineage>
        <taxon>Eukaryota</taxon>
        <taxon>Metazoa</taxon>
        <taxon>Ecdysozoa</taxon>
        <taxon>Arthropoda</taxon>
        <taxon>Hexapoda</taxon>
        <taxon>Insecta</taxon>
        <taxon>Pterygota</taxon>
        <taxon>Neoptera</taxon>
        <taxon>Endopterygota</taxon>
        <taxon>Diptera</taxon>
        <taxon>Brachycera</taxon>
        <taxon>Stratiomyomorpha</taxon>
        <taxon>Stratiomyidae</taxon>
        <taxon>Hermetiinae</taxon>
        <taxon>Hermetia</taxon>
    </lineage>
</organism>
<dbReference type="AlphaFoldDB" id="A0A7R8UN92"/>
<protein>
    <recommendedName>
        <fullName evidence="3">Nicotinamide riboside kinase 1</fullName>
    </recommendedName>
</protein>
<dbReference type="Gene3D" id="3.40.50.300">
    <property type="entry name" value="P-loop containing nucleotide triphosphate hydrolases"/>
    <property type="match status" value="1"/>
</dbReference>